<evidence type="ECO:0000313" key="6">
    <source>
        <dbReference type="EMBL" id="KAJ7750469.1"/>
    </source>
</evidence>
<comment type="cofactor">
    <cofactor evidence="1">
        <name>FAD</name>
        <dbReference type="ChEBI" id="CHEBI:57692"/>
    </cofactor>
</comment>
<proteinExistence type="inferred from homology"/>
<dbReference type="GO" id="GO:0050660">
    <property type="term" value="F:flavin adenine dinucleotide binding"/>
    <property type="evidence" value="ECO:0007669"/>
    <property type="project" value="InterPro"/>
</dbReference>
<name>A0AAD7N8P6_9AGAR</name>
<evidence type="ECO:0000256" key="3">
    <source>
        <dbReference type="ARBA" id="ARBA00022630"/>
    </source>
</evidence>
<accession>A0AAD7N8P6</accession>
<sequence>MNSGSPLGLGWLQSTIGGGKRSTSATPYLAPNFIQRANLDVLVHGQVSRLVNSSTVDRNITFGGPQFTAKAFEEIILSAGTIGTPNILMHPGVGDANILSALGISVVLDLPSVGQNASD</sequence>
<evidence type="ECO:0000256" key="2">
    <source>
        <dbReference type="ARBA" id="ARBA00010790"/>
    </source>
</evidence>
<keyword evidence="4" id="KW-0274">FAD</keyword>
<reference evidence="6" key="1">
    <citation type="submission" date="2023-03" db="EMBL/GenBank/DDBJ databases">
        <title>Massive genome expansion in bonnet fungi (Mycena s.s.) driven by repeated elements and novel gene families across ecological guilds.</title>
        <authorList>
            <consortium name="Lawrence Berkeley National Laboratory"/>
            <person name="Harder C.B."/>
            <person name="Miyauchi S."/>
            <person name="Viragh M."/>
            <person name="Kuo A."/>
            <person name="Thoen E."/>
            <person name="Andreopoulos B."/>
            <person name="Lu D."/>
            <person name="Skrede I."/>
            <person name="Drula E."/>
            <person name="Henrissat B."/>
            <person name="Morin E."/>
            <person name="Kohler A."/>
            <person name="Barry K."/>
            <person name="LaButti K."/>
            <person name="Morin E."/>
            <person name="Salamov A."/>
            <person name="Lipzen A."/>
            <person name="Mereny Z."/>
            <person name="Hegedus B."/>
            <person name="Baldrian P."/>
            <person name="Stursova M."/>
            <person name="Weitz H."/>
            <person name="Taylor A."/>
            <person name="Grigoriev I.V."/>
            <person name="Nagy L.G."/>
            <person name="Martin F."/>
            <person name="Kauserud H."/>
        </authorList>
    </citation>
    <scope>NUCLEOTIDE SEQUENCE</scope>
    <source>
        <strain evidence="6">CBHHK188m</strain>
    </source>
</reference>
<protein>
    <submittedName>
        <fullName evidence="6">Glucose-methanol-choline oxidoreductase</fullName>
    </submittedName>
</protein>
<evidence type="ECO:0000256" key="4">
    <source>
        <dbReference type="ARBA" id="ARBA00022827"/>
    </source>
</evidence>
<evidence type="ECO:0000313" key="7">
    <source>
        <dbReference type="Proteomes" id="UP001215280"/>
    </source>
</evidence>
<dbReference type="PANTHER" id="PTHR11552">
    <property type="entry name" value="GLUCOSE-METHANOL-CHOLINE GMC OXIDOREDUCTASE"/>
    <property type="match status" value="1"/>
</dbReference>
<dbReference type="Gene3D" id="3.50.50.60">
    <property type="entry name" value="FAD/NAD(P)-binding domain"/>
    <property type="match status" value="1"/>
</dbReference>
<gene>
    <name evidence="6" type="ORF">DFH07DRAFT_549006</name>
</gene>
<comment type="caution">
    <text evidence="6">The sequence shown here is derived from an EMBL/GenBank/DDBJ whole genome shotgun (WGS) entry which is preliminary data.</text>
</comment>
<comment type="similarity">
    <text evidence="2">Belongs to the GMC oxidoreductase family.</text>
</comment>
<dbReference type="Gene3D" id="3.30.560.10">
    <property type="entry name" value="Glucose Oxidase, domain 3"/>
    <property type="match status" value="1"/>
</dbReference>
<dbReference type="InterPro" id="IPR000172">
    <property type="entry name" value="GMC_OxRdtase_N"/>
</dbReference>
<dbReference type="SUPFAM" id="SSF51905">
    <property type="entry name" value="FAD/NAD(P)-binding domain"/>
    <property type="match status" value="1"/>
</dbReference>
<evidence type="ECO:0000259" key="5">
    <source>
        <dbReference type="Pfam" id="PF00732"/>
    </source>
</evidence>
<keyword evidence="7" id="KW-1185">Reference proteome</keyword>
<organism evidence="6 7">
    <name type="scientific">Mycena maculata</name>
    <dbReference type="NCBI Taxonomy" id="230809"/>
    <lineage>
        <taxon>Eukaryota</taxon>
        <taxon>Fungi</taxon>
        <taxon>Dikarya</taxon>
        <taxon>Basidiomycota</taxon>
        <taxon>Agaricomycotina</taxon>
        <taxon>Agaricomycetes</taxon>
        <taxon>Agaricomycetidae</taxon>
        <taxon>Agaricales</taxon>
        <taxon>Marasmiineae</taxon>
        <taxon>Mycenaceae</taxon>
        <taxon>Mycena</taxon>
    </lineage>
</organism>
<dbReference type="InterPro" id="IPR036188">
    <property type="entry name" value="FAD/NAD-bd_sf"/>
</dbReference>
<keyword evidence="3" id="KW-0285">Flavoprotein</keyword>
<dbReference type="AlphaFoldDB" id="A0AAD7N8P6"/>
<dbReference type="PANTHER" id="PTHR11552:SF147">
    <property type="entry name" value="CHOLINE DEHYDROGENASE, MITOCHONDRIAL"/>
    <property type="match status" value="1"/>
</dbReference>
<dbReference type="GO" id="GO:0016614">
    <property type="term" value="F:oxidoreductase activity, acting on CH-OH group of donors"/>
    <property type="evidence" value="ECO:0007669"/>
    <property type="project" value="InterPro"/>
</dbReference>
<feature type="domain" description="Glucose-methanol-choline oxidoreductase N-terminal" evidence="5">
    <location>
        <begin position="3"/>
        <end position="117"/>
    </location>
</feature>
<dbReference type="Proteomes" id="UP001215280">
    <property type="component" value="Unassembled WGS sequence"/>
</dbReference>
<dbReference type="InterPro" id="IPR012132">
    <property type="entry name" value="GMC_OxRdtase"/>
</dbReference>
<evidence type="ECO:0000256" key="1">
    <source>
        <dbReference type="ARBA" id="ARBA00001974"/>
    </source>
</evidence>
<dbReference type="Pfam" id="PF00732">
    <property type="entry name" value="GMC_oxred_N"/>
    <property type="match status" value="1"/>
</dbReference>
<dbReference type="EMBL" id="JARJLG010000082">
    <property type="protein sequence ID" value="KAJ7750469.1"/>
    <property type="molecule type" value="Genomic_DNA"/>
</dbReference>